<dbReference type="SMART" id="SM00636">
    <property type="entry name" value="Glyco_18"/>
    <property type="match status" value="1"/>
</dbReference>
<dbReference type="InterPro" id="IPR011583">
    <property type="entry name" value="Chitinase_II/V-like_cat"/>
</dbReference>
<accession>A0A151B7Y9</accession>
<feature type="domain" description="GH18" evidence="2">
    <location>
        <begin position="127"/>
        <end position="546"/>
    </location>
</feature>
<proteinExistence type="predicted"/>
<name>A0A151B7Y9_9CLOT</name>
<reference evidence="3 4" key="1">
    <citation type="submission" date="2016-02" db="EMBL/GenBank/DDBJ databases">
        <title>Genome sequence of Clostridium tepidiprofundi DSM 19306.</title>
        <authorList>
            <person name="Poehlein A."/>
            <person name="Daniel R."/>
        </authorList>
    </citation>
    <scope>NUCLEOTIDE SEQUENCE [LARGE SCALE GENOMIC DNA]</scope>
    <source>
        <strain evidence="3 4">DSM 19306</strain>
    </source>
</reference>
<dbReference type="PROSITE" id="PS51910">
    <property type="entry name" value="GH18_2"/>
    <property type="match status" value="1"/>
</dbReference>
<dbReference type="PANTHER" id="PTHR46066:SF2">
    <property type="entry name" value="CHITINASE DOMAIN-CONTAINING PROTEIN 1"/>
    <property type="match status" value="1"/>
</dbReference>
<evidence type="ECO:0000313" key="4">
    <source>
        <dbReference type="Proteomes" id="UP000075531"/>
    </source>
</evidence>
<dbReference type="InterPro" id="IPR017853">
    <property type="entry name" value="GH"/>
</dbReference>
<gene>
    <name evidence="3" type="primary">ydhD</name>
    <name evidence="3" type="ORF">CLTEP_04030</name>
</gene>
<evidence type="ECO:0000259" key="2">
    <source>
        <dbReference type="PROSITE" id="PS51910"/>
    </source>
</evidence>
<dbReference type="InterPro" id="IPR032812">
    <property type="entry name" value="SbsA_Ig"/>
</dbReference>
<dbReference type="SUPFAM" id="SSF51445">
    <property type="entry name" value="(Trans)glycosidases"/>
    <property type="match status" value="1"/>
</dbReference>
<dbReference type="Gene3D" id="3.20.20.80">
    <property type="entry name" value="Glycosidases"/>
    <property type="match status" value="1"/>
</dbReference>
<dbReference type="PANTHER" id="PTHR46066">
    <property type="entry name" value="CHITINASE DOMAIN-CONTAINING PROTEIN 1 FAMILY MEMBER"/>
    <property type="match status" value="1"/>
</dbReference>
<dbReference type="Pfam" id="PF00704">
    <property type="entry name" value="Glyco_hydro_18"/>
    <property type="match status" value="1"/>
</dbReference>
<keyword evidence="3" id="KW-0378">Hydrolase</keyword>
<dbReference type="EMBL" id="LTBA01000001">
    <property type="protein sequence ID" value="KYH36009.1"/>
    <property type="molecule type" value="Genomic_DNA"/>
</dbReference>
<dbReference type="GO" id="GO:0016798">
    <property type="term" value="F:hydrolase activity, acting on glycosyl bonds"/>
    <property type="evidence" value="ECO:0007669"/>
    <property type="project" value="UniProtKB-KW"/>
</dbReference>
<dbReference type="STRING" id="1121338.CLTEP_04030"/>
<organism evidence="3 4">
    <name type="scientific">Clostridium tepidiprofundi DSM 19306</name>
    <dbReference type="NCBI Taxonomy" id="1121338"/>
    <lineage>
        <taxon>Bacteria</taxon>
        <taxon>Bacillati</taxon>
        <taxon>Bacillota</taxon>
        <taxon>Clostridia</taxon>
        <taxon>Eubacteriales</taxon>
        <taxon>Clostridiaceae</taxon>
        <taxon>Clostridium</taxon>
    </lineage>
</organism>
<dbReference type="GO" id="GO:0005975">
    <property type="term" value="P:carbohydrate metabolic process"/>
    <property type="evidence" value="ECO:0007669"/>
    <property type="project" value="InterPro"/>
</dbReference>
<keyword evidence="1" id="KW-0732">Signal</keyword>
<dbReference type="PATRIC" id="fig|1121338.3.peg.408"/>
<comment type="caution">
    <text evidence="3">The sequence shown here is derived from an EMBL/GenBank/DDBJ whole genome shotgun (WGS) entry which is preliminary data.</text>
</comment>
<dbReference type="RefSeq" id="WP_066821749.1">
    <property type="nucleotide sequence ID" value="NZ_LTBA01000001.1"/>
</dbReference>
<dbReference type="EC" id="3.2.-.-" evidence="3"/>
<evidence type="ECO:0000313" key="3">
    <source>
        <dbReference type="EMBL" id="KYH36009.1"/>
    </source>
</evidence>
<dbReference type="GO" id="GO:0008061">
    <property type="term" value="F:chitin binding"/>
    <property type="evidence" value="ECO:0007669"/>
    <property type="project" value="InterPro"/>
</dbReference>
<evidence type="ECO:0000256" key="1">
    <source>
        <dbReference type="ARBA" id="ARBA00022729"/>
    </source>
</evidence>
<protein>
    <submittedName>
        <fullName evidence="3">Putative sporulation-specific glycosylase YdhD</fullName>
        <ecNumber evidence="3">3.2.-.-</ecNumber>
    </submittedName>
</protein>
<dbReference type="Gene3D" id="2.30.30.40">
    <property type="entry name" value="SH3 Domains"/>
    <property type="match status" value="1"/>
</dbReference>
<dbReference type="AlphaFoldDB" id="A0A151B7Y9"/>
<dbReference type="Pfam" id="PF13205">
    <property type="entry name" value="Big_5"/>
    <property type="match status" value="1"/>
</dbReference>
<keyword evidence="4" id="KW-1185">Reference proteome</keyword>
<dbReference type="Gene3D" id="2.60.40.1220">
    <property type="match status" value="1"/>
</dbReference>
<dbReference type="InterPro" id="IPR001223">
    <property type="entry name" value="Glyco_hydro18_cat"/>
</dbReference>
<sequence>MRKKIYFLMYVFIILMIPICVQAKEMKASNRVSINKIWTIKFSKQIDKSTVNDKNIYVIDSNKNRVDIDLEILNDGKWITVSPKYSYKSNETYTLFVSNRIKDINGNHMKDSTAMVFTTSDKTNDKIVLAWNYVYNKEKNKSFYDSKDDVVMNSSDYSGISVISPIWFKLKWRDGNVIGITEKMDETYLKIARMNGYEIWPCFQGMYKSSIANSLDDYADKMDKFFQNEDVENLVIDQLIAYIDKYNFKGINVDFEALGKKNRENYSQFVKKLTDKLRSRGVITSVDVNEPVLHSAYSECYDRAALADYADYIMFMAYDEHWVGDKNPGSVGSYPWVEKGINKILNLGVPNEKLILGVPFYMREFQEVEASPKVESVVVTKRIIGNVRTMLYSEPSQSSKNIKSCAYGDLFSVISFDGEWYKVMYNNETAYIKKEAVALVKGNESKKIAVGCHTKTMNDIKKILSDESKRPYIYYDKVSKQNVLVYYDYDSSRTSLLKHEIWLEDKESMKWRIDLANKYDLKGVAAWNIGYSSYELLQVLRNYNNN</sequence>
<dbReference type="Proteomes" id="UP000075531">
    <property type="component" value="Unassembled WGS sequence"/>
</dbReference>
<keyword evidence="3" id="KW-0326">Glycosidase</keyword>
<dbReference type="InterPro" id="IPR014755">
    <property type="entry name" value="Cu-Rt/internalin_Ig-like"/>
</dbReference>